<dbReference type="Proteomes" id="UP001203761">
    <property type="component" value="Unassembled WGS sequence"/>
</dbReference>
<feature type="domain" description="HTH tetR-type" evidence="5">
    <location>
        <begin position="13"/>
        <end position="73"/>
    </location>
</feature>
<evidence type="ECO:0000256" key="4">
    <source>
        <dbReference type="PROSITE-ProRule" id="PRU00335"/>
    </source>
</evidence>
<evidence type="ECO:0000313" key="6">
    <source>
        <dbReference type="EMBL" id="MCL6422590.1"/>
    </source>
</evidence>
<protein>
    <submittedName>
        <fullName evidence="6">TetR/AcrR family transcriptional regulator</fullName>
    </submittedName>
</protein>
<dbReference type="InterPro" id="IPR036271">
    <property type="entry name" value="Tet_transcr_reg_TetR-rel_C_sf"/>
</dbReference>
<dbReference type="PANTHER" id="PTHR47506:SF1">
    <property type="entry name" value="HTH-TYPE TRANSCRIPTIONAL REGULATOR YJDC"/>
    <property type="match status" value="1"/>
</dbReference>
<feature type="DNA-binding region" description="H-T-H motif" evidence="4">
    <location>
        <begin position="36"/>
        <end position="55"/>
    </location>
</feature>
<gene>
    <name evidence="6" type="ORF">Bequi_04185</name>
</gene>
<comment type="caution">
    <text evidence="6">The sequence shown here is derived from an EMBL/GenBank/DDBJ whole genome shotgun (WGS) entry which is preliminary data.</text>
</comment>
<dbReference type="InterPro" id="IPR001647">
    <property type="entry name" value="HTH_TetR"/>
</dbReference>
<dbReference type="SUPFAM" id="SSF48498">
    <property type="entry name" value="Tetracyclin repressor-like, C-terminal domain"/>
    <property type="match status" value="1"/>
</dbReference>
<name>A0ABT0R0V8_9MICO</name>
<keyword evidence="2 4" id="KW-0238">DNA-binding</keyword>
<dbReference type="RefSeq" id="WP_249736685.1">
    <property type="nucleotide sequence ID" value="NZ_JAKNCJ010000001.1"/>
</dbReference>
<dbReference type="InterPro" id="IPR023772">
    <property type="entry name" value="DNA-bd_HTH_TetR-type_CS"/>
</dbReference>
<organism evidence="6 7">
    <name type="scientific">Brachybacterium equifaecis</name>
    <dbReference type="NCBI Taxonomy" id="2910770"/>
    <lineage>
        <taxon>Bacteria</taxon>
        <taxon>Bacillati</taxon>
        <taxon>Actinomycetota</taxon>
        <taxon>Actinomycetes</taxon>
        <taxon>Micrococcales</taxon>
        <taxon>Dermabacteraceae</taxon>
        <taxon>Brachybacterium</taxon>
    </lineage>
</organism>
<keyword evidence="1" id="KW-0805">Transcription regulation</keyword>
<dbReference type="SUPFAM" id="SSF46689">
    <property type="entry name" value="Homeodomain-like"/>
    <property type="match status" value="1"/>
</dbReference>
<dbReference type="EMBL" id="JAKNCJ010000001">
    <property type="protein sequence ID" value="MCL6422590.1"/>
    <property type="molecule type" value="Genomic_DNA"/>
</dbReference>
<dbReference type="Gene3D" id="1.10.10.60">
    <property type="entry name" value="Homeodomain-like"/>
    <property type="match status" value="1"/>
</dbReference>
<evidence type="ECO:0000259" key="5">
    <source>
        <dbReference type="PROSITE" id="PS50977"/>
    </source>
</evidence>
<dbReference type="Pfam" id="PF00440">
    <property type="entry name" value="TetR_N"/>
    <property type="match status" value="1"/>
</dbReference>
<keyword evidence="3" id="KW-0804">Transcription</keyword>
<evidence type="ECO:0000313" key="7">
    <source>
        <dbReference type="Proteomes" id="UP001203761"/>
    </source>
</evidence>
<evidence type="ECO:0000256" key="3">
    <source>
        <dbReference type="ARBA" id="ARBA00023163"/>
    </source>
</evidence>
<dbReference type="PROSITE" id="PS50977">
    <property type="entry name" value="HTH_TETR_2"/>
    <property type="match status" value="1"/>
</dbReference>
<proteinExistence type="predicted"/>
<evidence type="ECO:0000256" key="1">
    <source>
        <dbReference type="ARBA" id="ARBA00023015"/>
    </source>
</evidence>
<keyword evidence="7" id="KW-1185">Reference proteome</keyword>
<sequence length="205" mass="21888">MEQMTRAPGRPRSFDLAQALHDALLTFWKHGYEGTSVARLQAATGLTAPALYRAFGSKEELFRSAVDRYQEQYGFGLAAGVPFRSAVAAYLRRAAHEFTTEPGLGCLISTGLLASGPDSRVSAEVVRAERKKALADIRSRCQAAVDSGELPESTDIAGLSRAIAAVIQGMSVQARDGATEIDLLGLGESAIRLIPDHACPGIDRE</sequence>
<dbReference type="Gene3D" id="1.10.357.10">
    <property type="entry name" value="Tetracycline Repressor, domain 2"/>
    <property type="match status" value="1"/>
</dbReference>
<dbReference type="PROSITE" id="PS01081">
    <property type="entry name" value="HTH_TETR_1"/>
    <property type="match status" value="1"/>
</dbReference>
<evidence type="ECO:0000256" key="2">
    <source>
        <dbReference type="ARBA" id="ARBA00023125"/>
    </source>
</evidence>
<accession>A0ABT0R0V8</accession>
<reference evidence="6" key="1">
    <citation type="submission" date="2022-02" db="EMBL/GenBank/DDBJ databases">
        <authorList>
            <person name="Lee M."/>
            <person name="Kim S.-J."/>
            <person name="Jung M.-Y."/>
        </authorList>
    </citation>
    <scope>NUCLEOTIDE SEQUENCE</scope>
    <source>
        <strain evidence="6">JHP9</strain>
    </source>
</reference>
<dbReference type="PANTHER" id="PTHR47506">
    <property type="entry name" value="TRANSCRIPTIONAL REGULATORY PROTEIN"/>
    <property type="match status" value="1"/>
</dbReference>
<dbReference type="InterPro" id="IPR009057">
    <property type="entry name" value="Homeodomain-like_sf"/>
</dbReference>